<dbReference type="RefSeq" id="WP_377006091.1">
    <property type="nucleotide sequence ID" value="NZ_JBHSGG010000068.1"/>
</dbReference>
<evidence type="ECO:0008006" key="3">
    <source>
        <dbReference type="Google" id="ProtNLM"/>
    </source>
</evidence>
<comment type="caution">
    <text evidence="1">The sequence shown here is derived from an EMBL/GenBank/DDBJ whole genome shotgun (WGS) entry which is preliminary data.</text>
</comment>
<dbReference type="Proteomes" id="UP001595892">
    <property type="component" value="Unassembled WGS sequence"/>
</dbReference>
<organism evidence="1 2">
    <name type="scientific">Coralloluteibacterium thermophilum</name>
    <dbReference type="NCBI Taxonomy" id="2707049"/>
    <lineage>
        <taxon>Bacteria</taxon>
        <taxon>Pseudomonadati</taxon>
        <taxon>Pseudomonadota</taxon>
        <taxon>Gammaproteobacteria</taxon>
        <taxon>Lysobacterales</taxon>
        <taxon>Lysobacteraceae</taxon>
        <taxon>Coralloluteibacterium</taxon>
    </lineage>
</organism>
<name>A0ABV9NNH0_9GAMM</name>
<protein>
    <recommendedName>
        <fullName evidence="3">YecA family protein</fullName>
    </recommendedName>
</protein>
<gene>
    <name evidence="1" type="ORF">ACFO3Q_16965</name>
</gene>
<keyword evidence="2" id="KW-1185">Reference proteome</keyword>
<proteinExistence type="predicted"/>
<evidence type="ECO:0000313" key="1">
    <source>
        <dbReference type="EMBL" id="MFC4729856.1"/>
    </source>
</evidence>
<dbReference type="EMBL" id="JBHSGG010000068">
    <property type="protein sequence ID" value="MFC4729856.1"/>
    <property type="molecule type" value="Genomic_DNA"/>
</dbReference>
<sequence length="232" mass="25427">MANNYYDATGVLMLERVTPVITALFGGFDLDESYPGDGQAYIARLSESSDPQWSDVLEALTDLASQLDLPVPDDDDSENDPMGTIIEVLAKHFGTDQNPELQNLVEHHQFEDSADLEALMLIASCFNDGYNLAAIQFEGCWHCSKPRLFEFGGEGCFLSRELSVFSGSRQALDLGLDLRQAILADDLDQAAARIAKETLSLLAGVSEESIRDRLRRRVIEQLLGTASSPAPV</sequence>
<reference evidence="2" key="1">
    <citation type="journal article" date="2019" name="Int. J. Syst. Evol. Microbiol.">
        <title>The Global Catalogue of Microorganisms (GCM) 10K type strain sequencing project: providing services to taxonomists for standard genome sequencing and annotation.</title>
        <authorList>
            <consortium name="The Broad Institute Genomics Platform"/>
            <consortium name="The Broad Institute Genome Sequencing Center for Infectious Disease"/>
            <person name="Wu L."/>
            <person name="Ma J."/>
        </authorList>
    </citation>
    <scope>NUCLEOTIDE SEQUENCE [LARGE SCALE GENOMIC DNA]</scope>
    <source>
        <strain evidence="2">CGMCC 1.13574</strain>
    </source>
</reference>
<accession>A0ABV9NNH0</accession>
<evidence type="ECO:0000313" key="2">
    <source>
        <dbReference type="Proteomes" id="UP001595892"/>
    </source>
</evidence>